<reference evidence="1 2" key="1">
    <citation type="submission" date="2017-11" db="EMBL/GenBank/DDBJ databases">
        <title>A major lineage of nontailed dsDNA viruses as unrecognized killers of marine bacteria.</title>
        <authorList>
            <person name="Kauffman K.M."/>
            <person name="Hussain F.A."/>
            <person name="Yang J."/>
            <person name="Arevalo P."/>
            <person name="Brown J.M."/>
            <person name="Chang W.K."/>
            <person name="VanInsberghe D."/>
            <person name="Elsherbini J."/>
            <person name="Cutler M.B."/>
            <person name="Kelly L."/>
            <person name="Polz M.F."/>
        </authorList>
    </citation>
    <scope>NUCLEOTIDE SEQUENCE [LARGE SCALE GENOMIC DNA]</scope>
</reference>
<dbReference type="Proteomes" id="UP000266567">
    <property type="component" value="Segment"/>
</dbReference>
<proteinExistence type="predicted"/>
<dbReference type="GO" id="GO:0003677">
    <property type="term" value="F:DNA binding"/>
    <property type="evidence" value="ECO:0007669"/>
    <property type="project" value="InterPro"/>
</dbReference>
<dbReference type="Pfam" id="PF06892">
    <property type="entry name" value="Phage_CP76"/>
    <property type="match status" value="1"/>
</dbReference>
<dbReference type="EMBL" id="MG592573">
    <property type="protein sequence ID" value="AUR95187.1"/>
    <property type="molecule type" value="Genomic_DNA"/>
</dbReference>
<sequence length="179" mass="19449">MDANNSMYVFCESKQKSFDEACCSFANSENMEQIARELGMKPGMLRNKLNPEQPHVLKPVELIAVSKVSGNYTLINCLLLGLDMVAAPVENVEEAESIVERLLKHSANAGELSTWALQHGNDSRISRTHKQSLIQKAQASIGNLVLLVNDVENRTTGVTPLLSMGVDFIANGAPIPGLS</sequence>
<name>A0A2I7RNI1_9CAUD</name>
<evidence type="ECO:0000313" key="2">
    <source>
        <dbReference type="Proteomes" id="UP000266567"/>
    </source>
</evidence>
<gene>
    <name evidence="1" type="ORF">NVP1202O_09</name>
</gene>
<accession>A0A2I7RNI1</accession>
<dbReference type="InterPro" id="IPR009679">
    <property type="entry name" value="Phage_186_CII-like"/>
</dbReference>
<protein>
    <submittedName>
        <fullName evidence="1">Regulatory protein CII</fullName>
    </submittedName>
</protein>
<keyword evidence="2" id="KW-1185">Reference proteome</keyword>
<evidence type="ECO:0000313" key="1">
    <source>
        <dbReference type="EMBL" id="AUR95187.1"/>
    </source>
</evidence>
<organism evidence="1 2">
    <name type="scientific">Vibrio phage 1.202.O._10N.222.45.E8</name>
    <dbReference type="NCBI Taxonomy" id="1881262"/>
    <lineage>
        <taxon>Viruses</taxon>
        <taxon>Duplodnaviria</taxon>
        <taxon>Heunggongvirae</taxon>
        <taxon>Uroviricota</taxon>
        <taxon>Caudoviricetes</taxon>
        <taxon>Peduoviridae</taxon>
        <taxon>Canoevirus</taxon>
        <taxon>Canoevirus canoe</taxon>
    </lineage>
</organism>